<dbReference type="AlphaFoldDB" id="A0A1E3INA8"/>
<evidence type="ECO:0000313" key="3">
    <source>
        <dbReference type="Proteomes" id="UP000094043"/>
    </source>
</evidence>
<dbReference type="KEGG" id="cdep:91088869"/>
<name>A0A1E3INA8_9TREE</name>
<gene>
    <name evidence="2" type="ORF">L203_104659</name>
</gene>
<dbReference type="Proteomes" id="UP000094043">
    <property type="component" value="Chromosome 5"/>
</dbReference>
<reference evidence="2" key="1">
    <citation type="submission" date="2016-06" db="EMBL/GenBank/DDBJ databases">
        <authorList>
            <person name="Cuomo C."/>
            <person name="Litvintseva A."/>
            <person name="Heitman J."/>
            <person name="Chen Y."/>
            <person name="Sun S."/>
            <person name="Springer D."/>
            <person name="Dromer F."/>
            <person name="Young S."/>
            <person name="Zeng Q."/>
            <person name="Chapman S."/>
            <person name="Gujja S."/>
            <person name="Saif S."/>
            <person name="Birren B."/>
        </authorList>
    </citation>
    <scope>NUCLEOTIDE SEQUENCE</scope>
    <source>
        <strain evidence="2">CBS 7841</strain>
    </source>
</reference>
<dbReference type="GeneID" id="91088869"/>
<dbReference type="RefSeq" id="XP_066070136.1">
    <property type="nucleotide sequence ID" value="XM_066214039.1"/>
</dbReference>
<feature type="region of interest" description="Disordered" evidence="1">
    <location>
        <begin position="1"/>
        <end position="22"/>
    </location>
</feature>
<evidence type="ECO:0000256" key="1">
    <source>
        <dbReference type="SAM" id="MobiDB-lite"/>
    </source>
</evidence>
<proteinExistence type="predicted"/>
<accession>A0A1E3INA8</accession>
<evidence type="ECO:0000313" key="2">
    <source>
        <dbReference type="EMBL" id="WVN89436.1"/>
    </source>
</evidence>
<reference evidence="2" key="3">
    <citation type="submission" date="2024-01" db="EMBL/GenBank/DDBJ databases">
        <authorList>
            <person name="Coelho M.A."/>
            <person name="David-Palma M."/>
            <person name="Shea T."/>
            <person name="Sun S."/>
            <person name="Cuomo C.A."/>
            <person name="Heitman J."/>
        </authorList>
    </citation>
    <scope>NUCLEOTIDE SEQUENCE</scope>
    <source>
        <strain evidence="2">CBS 7841</strain>
    </source>
</reference>
<protein>
    <submittedName>
        <fullName evidence="2">Uncharacterized protein</fullName>
    </submittedName>
</protein>
<dbReference type="EMBL" id="CP143788">
    <property type="protein sequence ID" value="WVN89436.1"/>
    <property type="molecule type" value="Genomic_DNA"/>
</dbReference>
<sequence>MRKFFHCRTTSRDSQNSDSGQWRQVSNNGENRIIDLTLALAQANSTTEALRGMISDLKRKVDDSKAQQRLLLAGIFPVSPLITEFTNNTVRKLVGHTFDSYPETPSFQKLLNDPDMKKRMEQELTRILRSNNNISDAMSRIVLDVVEKALRTARSPKNLWDACSTISSYTALMNSEQGDELAIVTPTRRSHLSNGRRDEMTRFELPTVEDPELNRQLWNANVTDAAERIANNFSNSAAEKVSSLYAGEPFTVEDGELQRLKETISSVLNQAKIDQATKKEQGWVREAFPDCQLSITNTPERTEEGRIRVEGQWPLIYLSHTGEDIHTPSLHFTKDNPE</sequence>
<reference evidence="2" key="2">
    <citation type="journal article" date="2022" name="Elife">
        <title>Obligate sexual reproduction of a homothallic fungus closely related to the Cryptococcus pathogenic species complex.</title>
        <authorList>
            <person name="Passer A.R."/>
            <person name="Clancey S.A."/>
            <person name="Shea T."/>
            <person name="David-Palma M."/>
            <person name="Averette A.F."/>
            <person name="Boekhout T."/>
            <person name="Porcel B.M."/>
            <person name="Nowrousian M."/>
            <person name="Cuomo C.A."/>
            <person name="Sun S."/>
            <person name="Heitman J."/>
            <person name="Coelho M.A."/>
        </authorList>
    </citation>
    <scope>NUCLEOTIDE SEQUENCE</scope>
    <source>
        <strain evidence="2">CBS 7841</strain>
    </source>
</reference>
<organism evidence="2 3">
    <name type="scientific">Cryptococcus depauperatus CBS 7841</name>
    <dbReference type="NCBI Taxonomy" id="1295531"/>
    <lineage>
        <taxon>Eukaryota</taxon>
        <taxon>Fungi</taxon>
        <taxon>Dikarya</taxon>
        <taxon>Basidiomycota</taxon>
        <taxon>Agaricomycotina</taxon>
        <taxon>Tremellomycetes</taxon>
        <taxon>Tremellales</taxon>
        <taxon>Cryptococcaceae</taxon>
        <taxon>Cryptococcus</taxon>
    </lineage>
</organism>
<dbReference type="VEuPathDB" id="FungiDB:L203_02136"/>
<keyword evidence="3" id="KW-1185">Reference proteome</keyword>
<feature type="compositionally biased region" description="Polar residues" evidence="1">
    <location>
        <begin position="12"/>
        <end position="22"/>
    </location>
</feature>